<protein>
    <submittedName>
        <fullName evidence="1 2">Uncharacterized protein</fullName>
    </submittedName>
</protein>
<dbReference type="AlphaFoldDB" id="L1J499"/>
<accession>L1J499</accession>
<dbReference type="RefSeq" id="XP_005829890.1">
    <property type="nucleotide sequence ID" value="XM_005829833.1"/>
</dbReference>
<dbReference type="PaxDb" id="55529-EKX42910"/>
<reference evidence="2" key="3">
    <citation type="submission" date="2016-03" db="UniProtKB">
        <authorList>
            <consortium name="EnsemblProtists"/>
        </authorList>
    </citation>
    <scope>IDENTIFICATION</scope>
</reference>
<sequence>MEDGELRSELVLRQAMQDALLTLHGDAPVQSSRTAEISEEKMKELEDGRVDVISIIVGTGFTWSLKRNGKSVYGKAVQDLALLRWFLSSIVKPGILLSVYSTSGEKGQRTYRGRVEQLDVGDESRRIRFKYFDDPAVHTLFANSTVDILDDTGESDFSLQTLSTYLEEGHRIEDKDFPLCSEHAL</sequence>
<dbReference type="HOGENOM" id="CLU_1464990_0_0_1"/>
<dbReference type="KEGG" id="gtt:GUITHDRAFT_153391"/>
<dbReference type="GeneID" id="17299631"/>
<keyword evidence="3" id="KW-1185">Reference proteome</keyword>
<reference evidence="3" key="2">
    <citation type="submission" date="2012-11" db="EMBL/GenBank/DDBJ databases">
        <authorList>
            <person name="Kuo A."/>
            <person name="Curtis B.A."/>
            <person name="Tanifuji G."/>
            <person name="Burki F."/>
            <person name="Gruber A."/>
            <person name="Irimia M."/>
            <person name="Maruyama S."/>
            <person name="Arias M.C."/>
            <person name="Ball S.G."/>
            <person name="Gile G.H."/>
            <person name="Hirakawa Y."/>
            <person name="Hopkins J.F."/>
            <person name="Rensing S.A."/>
            <person name="Schmutz J."/>
            <person name="Symeonidi A."/>
            <person name="Elias M."/>
            <person name="Eveleigh R.J."/>
            <person name="Herman E.K."/>
            <person name="Klute M.J."/>
            <person name="Nakayama T."/>
            <person name="Obornik M."/>
            <person name="Reyes-Prieto A."/>
            <person name="Armbrust E.V."/>
            <person name="Aves S.J."/>
            <person name="Beiko R.G."/>
            <person name="Coutinho P."/>
            <person name="Dacks J.B."/>
            <person name="Durnford D.G."/>
            <person name="Fast N.M."/>
            <person name="Green B.R."/>
            <person name="Grisdale C."/>
            <person name="Hempe F."/>
            <person name="Henrissat B."/>
            <person name="Hoppner M.P."/>
            <person name="Ishida K.-I."/>
            <person name="Kim E."/>
            <person name="Koreny L."/>
            <person name="Kroth P.G."/>
            <person name="Liu Y."/>
            <person name="Malik S.-B."/>
            <person name="Maier U.G."/>
            <person name="McRose D."/>
            <person name="Mock T."/>
            <person name="Neilson J.A."/>
            <person name="Onodera N.T."/>
            <person name="Poole A.M."/>
            <person name="Pritham E.J."/>
            <person name="Richards T.A."/>
            <person name="Rocap G."/>
            <person name="Roy S.W."/>
            <person name="Sarai C."/>
            <person name="Schaack S."/>
            <person name="Shirato S."/>
            <person name="Slamovits C.H."/>
            <person name="Spencer D.F."/>
            <person name="Suzuki S."/>
            <person name="Worden A.Z."/>
            <person name="Zauner S."/>
            <person name="Barry K."/>
            <person name="Bell C."/>
            <person name="Bharti A.K."/>
            <person name="Crow J.A."/>
            <person name="Grimwood J."/>
            <person name="Kramer R."/>
            <person name="Lindquist E."/>
            <person name="Lucas S."/>
            <person name="Salamov A."/>
            <person name="McFadden G.I."/>
            <person name="Lane C.E."/>
            <person name="Keeling P.J."/>
            <person name="Gray M.W."/>
            <person name="Grigoriev I.V."/>
            <person name="Archibald J.M."/>
        </authorList>
    </citation>
    <scope>NUCLEOTIDE SEQUENCE</scope>
    <source>
        <strain evidence="3">CCMP2712</strain>
    </source>
</reference>
<dbReference type="Proteomes" id="UP000011087">
    <property type="component" value="Unassembled WGS sequence"/>
</dbReference>
<organism evidence="1">
    <name type="scientific">Guillardia theta (strain CCMP2712)</name>
    <name type="common">Cryptophyte</name>
    <dbReference type="NCBI Taxonomy" id="905079"/>
    <lineage>
        <taxon>Eukaryota</taxon>
        <taxon>Cryptophyceae</taxon>
        <taxon>Pyrenomonadales</taxon>
        <taxon>Geminigeraceae</taxon>
        <taxon>Guillardia</taxon>
    </lineage>
</organism>
<reference evidence="1 3" key="1">
    <citation type="journal article" date="2012" name="Nature">
        <title>Algal genomes reveal evolutionary mosaicism and the fate of nucleomorphs.</title>
        <authorList>
            <consortium name="DOE Joint Genome Institute"/>
            <person name="Curtis B.A."/>
            <person name="Tanifuji G."/>
            <person name="Burki F."/>
            <person name="Gruber A."/>
            <person name="Irimia M."/>
            <person name="Maruyama S."/>
            <person name="Arias M.C."/>
            <person name="Ball S.G."/>
            <person name="Gile G.H."/>
            <person name="Hirakawa Y."/>
            <person name="Hopkins J.F."/>
            <person name="Kuo A."/>
            <person name="Rensing S.A."/>
            <person name="Schmutz J."/>
            <person name="Symeonidi A."/>
            <person name="Elias M."/>
            <person name="Eveleigh R.J."/>
            <person name="Herman E.K."/>
            <person name="Klute M.J."/>
            <person name="Nakayama T."/>
            <person name="Obornik M."/>
            <person name="Reyes-Prieto A."/>
            <person name="Armbrust E.V."/>
            <person name="Aves S.J."/>
            <person name="Beiko R.G."/>
            <person name="Coutinho P."/>
            <person name="Dacks J.B."/>
            <person name="Durnford D.G."/>
            <person name="Fast N.M."/>
            <person name="Green B.R."/>
            <person name="Grisdale C.J."/>
            <person name="Hempel F."/>
            <person name="Henrissat B."/>
            <person name="Hoppner M.P."/>
            <person name="Ishida K."/>
            <person name="Kim E."/>
            <person name="Koreny L."/>
            <person name="Kroth P.G."/>
            <person name="Liu Y."/>
            <person name="Malik S.B."/>
            <person name="Maier U.G."/>
            <person name="McRose D."/>
            <person name="Mock T."/>
            <person name="Neilson J.A."/>
            <person name="Onodera N.T."/>
            <person name="Poole A.M."/>
            <person name="Pritham E.J."/>
            <person name="Richards T.A."/>
            <person name="Rocap G."/>
            <person name="Roy S.W."/>
            <person name="Sarai C."/>
            <person name="Schaack S."/>
            <person name="Shirato S."/>
            <person name="Slamovits C.H."/>
            <person name="Spencer D.F."/>
            <person name="Suzuki S."/>
            <person name="Worden A.Z."/>
            <person name="Zauner S."/>
            <person name="Barry K."/>
            <person name="Bell C."/>
            <person name="Bharti A.K."/>
            <person name="Crow J.A."/>
            <person name="Grimwood J."/>
            <person name="Kramer R."/>
            <person name="Lindquist E."/>
            <person name="Lucas S."/>
            <person name="Salamov A."/>
            <person name="McFadden G.I."/>
            <person name="Lane C.E."/>
            <person name="Keeling P.J."/>
            <person name="Gray M.W."/>
            <person name="Grigoriev I.V."/>
            <person name="Archibald J.M."/>
        </authorList>
    </citation>
    <scope>NUCLEOTIDE SEQUENCE</scope>
    <source>
        <strain evidence="1 3">CCMP2712</strain>
    </source>
</reference>
<evidence type="ECO:0000313" key="3">
    <source>
        <dbReference type="Proteomes" id="UP000011087"/>
    </source>
</evidence>
<feature type="non-terminal residue" evidence="1">
    <location>
        <position position="185"/>
    </location>
</feature>
<dbReference type="EnsemblProtists" id="EKX42910">
    <property type="protein sequence ID" value="EKX42910"/>
    <property type="gene ID" value="GUITHDRAFT_153391"/>
</dbReference>
<gene>
    <name evidence="1" type="ORF">GUITHDRAFT_153391</name>
</gene>
<evidence type="ECO:0000313" key="2">
    <source>
        <dbReference type="EnsemblProtists" id="EKX42910"/>
    </source>
</evidence>
<dbReference type="EMBL" id="JH993013">
    <property type="protein sequence ID" value="EKX42910.1"/>
    <property type="molecule type" value="Genomic_DNA"/>
</dbReference>
<proteinExistence type="predicted"/>
<evidence type="ECO:0000313" key="1">
    <source>
        <dbReference type="EMBL" id="EKX42910.1"/>
    </source>
</evidence>
<name>L1J499_GUITC</name>